<protein>
    <submittedName>
        <fullName evidence="2">Uncharacterized protein</fullName>
    </submittedName>
</protein>
<dbReference type="KEGG" id="ftj:FTUN_5095"/>
<accession>A0A6M5YW33</accession>
<evidence type="ECO:0000313" key="2">
    <source>
        <dbReference type="EMBL" id="QJW97521.1"/>
    </source>
</evidence>
<keyword evidence="1" id="KW-0812">Transmembrane</keyword>
<feature type="transmembrane region" description="Helical" evidence="1">
    <location>
        <begin position="12"/>
        <end position="36"/>
    </location>
</feature>
<keyword evidence="1" id="KW-0472">Membrane</keyword>
<reference evidence="3" key="1">
    <citation type="submission" date="2020-05" db="EMBL/GenBank/DDBJ databases">
        <title>Frigoriglobus tundricola gen. nov., sp. nov., a psychrotolerant cellulolytic planctomycete of the family Gemmataceae with two divergent copies of 16S rRNA gene.</title>
        <authorList>
            <person name="Kulichevskaya I.S."/>
            <person name="Ivanova A.A."/>
            <person name="Naumoff D.G."/>
            <person name="Beletsky A.V."/>
            <person name="Rijpstra W.I.C."/>
            <person name="Sinninghe Damste J.S."/>
            <person name="Mardanov A.V."/>
            <person name="Ravin N.V."/>
            <person name="Dedysh S.N."/>
        </authorList>
    </citation>
    <scope>NUCLEOTIDE SEQUENCE [LARGE SCALE GENOMIC DNA]</scope>
    <source>
        <strain evidence="3">PL17</strain>
    </source>
</reference>
<sequence length="56" mass="6060">MWAARSVDENQLVASGFGNTLICPVVFASSLCFVPARVSISGASRRRFAATDREIK</sequence>
<evidence type="ECO:0000256" key="1">
    <source>
        <dbReference type="SAM" id="Phobius"/>
    </source>
</evidence>
<evidence type="ECO:0000313" key="3">
    <source>
        <dbReference type="Proteomes" id="UP000503447"/>
    </source>
</evidence>
<organism evidence="2 3">
    <name type="scientific">Frigoriglobus tundricola</name>
    <dbReference type="NCBI Taxonomy" id="2774151"/>
    <lineage>
        <taxon>Bacteria</taxon>
        <taxon>Pseudomonadati</taxon>
        <taxon>Planctomycetota</taxon>
        <taxon>Planctomycetia</taxon>
        <taxon>Gemmatales</taxon>
        <taxon>Gemmataceae</taxon>
        <taxon>Frigoriglobus</taxon>
    </lineage>
</organism>
<keyword evidence="1" id="KW-1133">Transmembrane helix</keyword>
<dbReference type="AlphaFoldDB" id="A0A6M5YW33"/>
<dbReference type="Proteomes" id="UP000503447">
    <property type="component" value="Chromosome"/>
</dbReference>
<proteinExistence type="predicted"/>
<dbReference type="EMBL" id="CP053452">
    <property type="protein sequence ID" value="QJW97521.1"/>
    <property type="molecule type" value="Genomic_DNA"/>
</dbReference>
<keyword evidence="3" id="KW-1185">Reference proteome</keyword>
<name>A0A6M5YW33_9BACT</name>
<gene>
    <name evidence="2" type="ORF">FTUN_5095</name>
</gene>